<dbReference type="Gene3D" id="3.30.1370.50">
    <property type="entry name" value="R3H-like domain"/>
    <property type="match status" value="1"/>
</dbReference>
<dbReference type="Proteomes" id="UP000182465">
    <property type="component" value="Unassembled WGS sequence"/>
</dbReference>
<evidence type="ECO:0000313" key="2">
    <source>
        <dbReference type="EMBL" id="OIO15859.1"/>
    </source>
</evidence>
<dbReference type="InterPro" id="IPR034079">
    <property type="entry name" value="R3H_KhpB"/>
</dbReference>
<reference evidence="2 3" key="1">
    <citation type="journal article" date="2016" name="Environ. Microbiol.">
        <title>Genomic resolution of a cold subsurface aquifer community provides metabolic insights for novel microbes adapted to high CO concentrations.</title>
        <authorList>
            <person name="Probst A.J."/>
            <person name="Castelle C.J."/>
            <person name="Singh A."/>
            <person name="Brown C.T."/>
            <person name="Anantharaman K."/>
            <person name="Sharon I."/>
            <person name="Hug L.A."/>
            <person name="Burstein D."/>
            <person name="Emerson J.B."/>
            <person name="Thomas B.C."/>
            <person name="Banfield J.F."/>
        </authorList>
    </citation>
    <scope>NUCLEOTIDE SEQUENCE [LARGE SCALE GENOMIC DNA]</scope>
    <source>
        <strain evidence="2">CG1_02_38_13</strain>
    </source>
</reference>
<proteinExistence type="predicted"/>
<dbReference type="InterPro" id="IPR001374">
    <property type="entry name" value="R3H_dom"/>
</dbReference>
<comment type="caution">
    <text evidence="2">The sequence shown here is derived from an EMBL/GenBank/DDBJ whole genome shotgun (WGS) entry which is preliminary data.</text>
</comment>
<dbReference type="Pfam" id="PF01424">
    <property type="entry name" value="R3H"/>
    <property type="match status" value="1"/>
</dbReference>
<dbReference type="CDD" id="cd02644">
    <property type="entry name" value="R3H_jag"/>
    <property type="match status" value="1"/>
</dbReference>
<evidence type="ECO:0000259" key="1">
    <source>
        <dbReference type="PROSITE" id="PS51061"/>
    </source>
</evidence>
<dbReference type="GO" id="GO:0003723">
    <property type="term" value="F:RNA binding"/>
    <property type="evidence" value="ECO:0007669"/>
    <property type="project" value="InterPro"/>
</dbReference>
<sequence length="165" mass="18919">MDKAKTIKTIAEELLGKMINKFEVKVEDKNGMFHVIIKADEEAPTIIGRHGETIRSLQKIMEVMLYKQLNEPVSLLVNVNDYREKQKERLEAIAADASERVKSSRQPSYLRHFSAYERRVMHEYVTQNNEELTSYSIGEGCDRRLVIDLKENAPITESSSTETAA</sequence>
<name>A0A1J4TXW6_9BACT</name>
<dbReference type="Gene3D" id="3.30.300.20">
    <property type="match status" value="1"/>
</dbReference>
<dbReference type="InterPro" id="IPR039247">
    <property type="entry name" value="KhpB"/>
</dbReference>
<gene>
    <name evidence="2" type="ORF">AUJ29_03455</name>
</gene>
<feature type="domain" description="R3H" evidence="1">
    <location>
        <begin position="84"/>
        <end position="151"/>
    </location>
</feature>
<accession>A0A1J4TXW6</accession>
<dbReference type="PROSITE" id="PS51061">
    <property type="entry name" value="R3H"/>
    <property type="match status" value="1"/>
</dbReference>
<dbReference type="PANTHER" id="PTHR35800">
    <property type="entry name" value="PROTEIN JAG"/>
    <property type="match status" value="1"/>
</dbReference>
<dbReference type="AlphaFoldDB" id="A0A1J4TXW6"/>
<evidence type="ECO:0000313" key="3">
    <source>
        <dbReference type="Proteomes" id="UP000182465"/>
    </source>
</evidence>
<dbReference type="EMBL" id="MNVB01000075">
    <property type="protein sequence ID" value="OIO15859.1"/>
    <property type="molecule type" value="Genomic_DNA"/>
</dbReference>
<protein>
    <recommendedName>
        <fullName evidence="1">R3H domain-containing protein</fullName>
    </recommendedName>
</protein>
<dbReference type="InterPro" id="IPR015946">
    <property type="entry name" value="KH_dom-like_a/b"/>
</dbReference>
<organism evidence="2 3">
    <name type="scientific">Candidatus Kuenenbacteria bacterium CG1_02_38_13</name>
    <dbReference type="NCBI Taxonomy" id="1805235"/>
    <lineage>
        <taxon>Bacteria</taxon>
        <taxon>Candidatus Kueneniibacteriota</taxon>
    </lineage>
</organism>
<dbReference type="InterPro" id="IPR036867">
    <property type="entry name" value="R3H_dom_sf"/>
</dbReference>
<dbReference type="SUPFAM" id="SSF82708">
    <property type="entry name" value="R3H domain"/>
    <property type="match status" value="1"/>
</dbReference>
<dbReference type="SMART" id="SM00393">
    <property type="entry name" value="R3H"/>
    <property type="match status" value="1"/>
</dbReference>
<dbReference type="PANTHER" id="PTHR35800:SF1">
    <property type="entry name" value="RNA-BINDING PROTEIN KHPB"/>
    <property type="match status" value="1"/>
</dbReference>